<comment type="pathway">
    <text evidence="2 11">Energy metabolism; oxidative phosphorylation.</text>
</comment>
<keyword evidence="10 11" id="KW-0472">Membrane</keyword>
<evidence type="ECO:0000256" key="3">
    <source>
        <dbReference type="ARBA" id="ARBA00010117"/>
    </source>
</evidence>
<name>A0ABM0KC98_MICOH</name>
<dbReference type="SUPFAM" id="SSF81431">
    <property type="entry name" value="Mitochondrial cytochrome c oxidase subunit VIIIb (aka IX)"/>
    <property type="match status" value="1"/>
</dbReference>
<protein>
    <recommendedName>
        <fullName evidence="11">Cytochrome c oxidase subunit 8</fullName>
    </recommendedName>
    <alternativeName>
        <fullName evidence="11">Cytochrome c oxidase polypeptide VIII</fullName>
    </alternativeName>
</protein>
<comment type="subunit">
    <text evidence="4 11">Component of the cytochrome c oxidase (complex IV, CIV), a multisubunit enzyme composed of 14 subunits. The complex is composed of a catalytic core of 3 subunits MT-CO1, MT-CO2 and MT-CO3, encoded in the mitochondrial DNA, and 11 supernumerary subunits COX4I, COX5A, COX5B, COX6A, COX6B, COX6C, COX7A, COX7B, COX7C, COX8 and NDUFA4, which are encoded in the nuclear genome. The complex exists as a monomer or a dimer and forms supercomplexes (SCs) in the inner mitochondrial membrane with NADH-ubiquinone oxidoreductase (complex I, CI) and ubiquinol-cytochrome c oxidoreductase (cytochrome b-c1 complex, complex III, CIII), resulting in different assemblies (supercomplex SCI(1)III(2)IV(1) and megacomplex MCI(2)III(2)IV(2)).</text>
</comment>
<evidence type="ECO:0000256" key="5">
    <source>
        <dbReference type="ARBA" id="ARBA00022692"/>
    </source>
</evidence>
<comment type="similarity">
    <text evidence="3 11">Belongs to the cytochrome c oxidase VIII family.</text>
</comment>
<comment type="function">
    <text evidence="11">Component of the cytochrome c oxidase, the last enzyme in the mitochondrial electron transport chain which drives oxidative phosphorylation. The respiratory chain contains 3 multisubunit complexes succinate dehydrogenase (complex II, CII), ubiquinol-cytochrome c oxidoreductase (cytochrome b-c1 complex, complex III, CIII) and cytochrome c oxidase (complex IV, CIV), that cooperate to transfer electrons derived from NADH and succinate to molecular oxygen, creating an electrochemical gradient over the inner membrane that drives transmembrane transport and the ATP synthase. Cytochrome c oxidase is the component of the respiratory chain that catalyzes the reduction of oxygen to water. Electrons originating from reduced cytochrome c in the intermembrane space (IMS) are transferred via the dinuclear copper A center (CU(A)) of subunit 2 and heme A of subunit 1 to the active site in subunit 1, a binuclear center (BNC) formed by heme A3 and copper B (CU(B)). The BNC reduces molecular oxygen to 2 water molecules using 4 electrons from cytochrome c in the IMS and 4 protons from the mitochondrial matrix.</text>
</comment>
<gene>
    <name evidence="13" type="primary">LOC101985279</name>
</gene>
<evidence type="ECO:0000256" key="2">
    <source>
        <dbReference type="ARBA" id="ARBA00004673"/>
    </source>
</evidence>
<dbReference type="RefSeq" id="XP_005343541.1">
    <property type="nucleotide sequence ID" value="XM_005343484.1"/>
</dbReference>
<organism evidence="12 13">
    <name type="scientific">Microtus ochrogaster</name>
    <name type="common">Prairie vole</name>
    <dbReference type="NCBI Taxonomy" id="79684"/>
    <lineage>
        <taxon>Eukaryota</taxon>
        <taxon>Metazoa</taxon>
        <taxon>Chordata</taxon>
        <taxon>Craniata</taxon>
        <taxon>Vertebrata</taxon>
        <taxon>Euteleostomi</taxon>
        <taxon>Mammalia</taxon>
        <taxon>Eutheria</taxon>
        <taxon>Euarchontoglires</taxon>
        <taxon>Glires</taxon>
        <taxon>Rodentia</taxon>
        <taxon>Myomorpha</taxon>
        <taxon>Muroidea</taxon>
        <taxon>Cricetidae</taxon>
        <taxon>Arvicolinae</taxon>
        <taxon>Microtus</taxon>
    </lineage>
</organism>
<evidence type="ECO:0000256" key="10">
    <source>
        <dbReference type="ARBA" id="ARBA00023136"/>
    </source>
</evidence>
<proteinExistence type="inferred from homology"/>
<keyword evidence="7 11" id="KW-0809">Transit peptide</keyword>
<dbReference type="Gene3D" id="4.10.81.10">
    <property type="entry name" value="Cytochrome c oxidase, subunit 8"/>
    <property type="match status" value="1"/>
</dbReference>
<accession>A0ABM0KC98</accession>
<comment type="subcellular location">
    <subcellularLocation>
        <location evidence="1 11">Mitochondrion inner membrane</location>
        <topology evidence="1 11">Single-pass membrane protein</topology>
    </subcellularLocation>
</comment>
<evidence type="ECO:0000256" key="7">
    <source>
        <dbReference type="ARBA" id="ARBA00022946"/>
    </source>
</evidence>
<dbReference type="PANTHER" id="PTHR16717:SF2">
    <property type="entry name" value="CYTOCHROME C OXIDASE SUBUNIT 8C, MITOCHONDRIAL"/>
    <property type="match status" value="1"/>
</dbReference>
<dbReference type="PANTHER" id="PTHR16717">
    <property type="entry name" value="CYTOCHROME C OXIDASE POLYPEPTIDE VIII"/>
    <property type="match status" value="1"/>
</dbReference>
<keyword evidence="8 11" id="KW-1133">Transmembrane helix</keyword>
<dbReference type="InterPro" id="IPR003205">
    <property type="entry name" value="Cyt_c_oxidase_su8"/>
</dbReference>
<evidence type="ECO:0000256" key="9">
    <source>
        <dbReference type="ARBA" id="ARBA00023128"/>
    </source>
</evidence>
<dbReference type="InterPro" id="IPR036548">
    <property type="entry name" value="Cyt_c_oxidase_su8_sf"/>
</dbReference>
<evidence type="ECO:0000256" key="4">
    <source>
        <dbReference type="ARBA" id="ARBA00011485"/>
    </source>
</evidence>
<keyword evidence="6 11" id="KW-0999">Mitochondrion inner membrane</keyword>
<feature type="transmembrane region" description="Helical" evidence="11">
    <location>
        <begin position="43"/>
        <end position="62"/>
    </location>
</feature>
<dbReference type="Pfam" id="PF02285">
    <property type="entry name" value="COX8"/>
    <property type="match status" value="1"/>
</dbReference>
<keyword evidence="12" id="KW-1185">Reference proteome</keyword>
<reference evidence="13" key="1">
    <citation type="submission" date="2025-08" db="UniProtKB">
        <authorList>
            <consortium name="RefSeq"/>
        </authorList>
    </citation>
    <scope>IDENTIFICATION</scope>
</reference>
<evidence type="ECO:0000256" key="8">
    <source>
        <dbReference type="ARBA" id="ARBA00022989"/>
    </source>
</evidence>
<evidence type="ECO:0000313" key="13">
    <source>
        <dbReference type="RefSeq" id="XP_005343541.1"/>
    </source>
</evidence>
<evidence type="ECO:0000256" key="6">
    <source>
        <dbReference type="ARBA" id="ARBA00022792"/>
    </source>
</evidence>
<sequence>MSRLLLLCPSLLHHHVVLFLKPGGRLTHSGQPRHRALSPSESVVGIAVFFTTFFTPAAYVLTNLNQFKGQ</sequence>
<evidence type="ECO:0000256" key="1">
    <source>
        <dbReference type="ARBA" id="ARBA00004434"/>
    </source>
</evidence>
<evidence type="ECO:0000313" key="12">
    <source>
        <dbReference type="Proteomes" id="UP000694915"/>
    </source>
</evidence>
<keyword evidence="9 11" id="KW-0496">Mitochondrion</keyword>
<evidence type="ECO:0000256" key="11">
    <source>
        <dbReference type="RuleBase" id="RU368101"/>
    </source>
</evidence>
<dbReference type="Proteomes" id="UP000694915">
    <property type="component" value="Chromosome 1"/>
</dbReference>
<keyword evidence="5 11" id="KW-0812">Transmembrane</keyword>
<dbReference type="GeneID" id="101985279"/>